<organism evidence="1 2">
    <name type="scientific">Teichococcus aerophilus</name>
    <dbReference type="NCBI Taxonomy" id="1224513"/>
    <lineage>
        <taxon>Bacteria</taxon>
        <taxon>Pseudomonadati</taxon>
        <taxon>Pseudomonadota</taxon>
        <taxon>Alphaproteobacteria</taxon>
        <taxon>Acetobacterales</taxon>
        <taxon>Roseomonadaceae</taxon>
        <taxon>Roseomonas</taxon>
    </lineage>
</organism>
<protein>
    <submittedName>
        <fullName evidence="1">Uncharacterized protein</fullName>
    </submittedName>
</protein>
<sequence>MLGSAMYSEMTDAELERLWAQHRQGQALPSEIQAQIGPEGPELVFVSGHERHSWSKRCQPLRGSGWKKVLMLG</sequence>
<evidence type="ECO:0000313" key="2">
    <source>
        <dbReference type="Proteomes" id="UP000626026"/>
    </source>
</evidence>
<proteinExistence type="predicted"/>
<dbReference type="RefSeq" id="WP_187783585.1">
    <property type="nucleotide sequence ID" value="NZ_JACTVA010000007.1"/>
</dbReference>
<dbReference type="Proteomes" id="UP000626026">
    <property type="component" value="Unassembled WGS sequence"/>
</dbReference>
<accession>A0ABR7RJU4</accession>
<comment type="caution">
    <text evidence="1">The sequence shown here is derived from an EMBL/GenBank/DDBJ whole genome shotgun (WGS) entry which is preliminary data.</text>
</comment>
<dbReference type="EMBL" id="JACTVA010000007">
    <property type="protein sequence ID" value="MBC9206407.1"/>
    <property type="molecule type" value="Genomic_DNA"/>
</dbReference>
<gene>
    <name evidence="1" type="ORF">IBL26_06130</name>
</gene>
<name>A0ABR7RJU4_9PROT</name>
<reference evidence="1 2" key="1">
    <citation type="journal article" date="2013" name="Int. J. Syst. Evol. Microbiol.">
        <title>Roseomonas aerophila sp. nov., isolated from air.</title>
        <authorList>
            <person name="Kim S.J."/>
            <person name="Weon H.Y."/>
            <person name="Ahn J.H."/>
            <person name="Hong S.B."/>
            <person name="Seok S.J."/>
            <person name="Whang K.S."/>
            <person name="Kwon S.W."/>
        </authorList>
    </citation>
    <scope>NUCLEOTIDE SEQUENCE [LARGE SCALE GENOMIC DNA]</scope>
    <source>
        <strain evidence="1 2">NBRC 108923</strain>
    </source>
</reference>
<keyword evidence="2" id="KW-1185">Reference proteome</keyword>
<evidence type="ECO:0000313" key="1">
    <source>
        <dbReference type="EMBL" id="MBC9206407.1"/>
    </source>
</evidence>